<name>A0A8J4DI85_9CHLO</name>
<dbReference type="SMART" id="SM00239">
    <property type="entry name" value="C2"/>
    <property type="match status" value="1"/>
</dbReference>
<evidence type="ECO:0000313" key="2">
    <source>
        <dbReference type="Proteomes" id="UP000722791"/>
    </source>
</evidence>
<dbReference type="OrthoDB" id="419768at2759"/>
<dbReference type="SUPFAM" id="SSF49562">
    <property type="entry name" value="C2 domain (Calcium/lipid-binding domain, CaLB)"/>
    <property type="match status" value="1"/>
</dbReference>
<proteinExistence type="predicted"/>
<comment type="caution">
    <text evidence="1">The sequence shown here is derived from an EMBL/GenBank/DDBJ whole genome shotgun (WGS) entry which is preliminary data.</text>
</comment>
<dbReference type="Gene3D" id="2.60.40.150">
    <property type="entry name" value="C2 domain"/>
    <property type="match status" value="1"/>
</dbReference>
<reference evidence="1" key="1">
    <citation type="journal article" date="2021" name="Proc. Natl. Acad. Sci. U.S.A.">
        <title>Three genomes in the algal genus Volvox reveal the fate of a haploid sex-determining region after a transition to homothallism.</title>
        <authorList>
            <person name="Yamamoto K."/>
            <person name="Hamaji T."/>
            <person name="Kawai-Toyooka H."/>
            <person name="Matsuzaki R."/>
            <person name="Takahashi F."/>
            <person name="Nishimura Y."/>
            <person name="Kawachi M."/>
            <person name="Noguchi H."/>
            <person name="Minakuchi Y."/>
            <person name="Umen J.G."/>
            <person name="Toyoda A."/>
            <person name="Nozaki H."/>
        </authorList>
    </citation>
    <scope>NUCLEOTIDE SEQUENCE</scope>
    <source>
        <strain evidence="1">NIES-3785</strain>
    </source>
</reference>
<gene>
    <name evidence="1" type="ORF">Vretimale_5042</name>
</gene>
<organism evidence="1 2">
    <name type="scientific">Volvox reticuliferus</name>
    <dbReference type="NCBI Taxonomy" id="1737510"/>
    <lineage>
        <taxon>Eukaryota</taxon>
        <taxon>Viridiplantae</taxon>
        <taxon>Chlorophyta</taxon>
        <taxon>core chlorophytes</taxon>
        <taxon>Chlorophyceae</taxon>
        <taxon>CS clade</taxon>
        <taxon>Chlamydomonadales</taxon>
        <taxon>Volvocaceae</taxon>
        <taxon>Volvox</taxon>
    </lineage>
</organism>
<dbReference type="AlphaFoldDB" id="A0A8J4DI85"/>
<dbReference type="PROSITE" id="PS50004">
    <property type="entry name" value="C2"/>
    <property type="match status" value="1"/>
</dbReference>
<dbReference type="InterPro" id="IPR000008">
    <property type="entry name" value="C2_dom"/>
</dbReference>
<dbReference type="PANTHER" id="PTHR47052">
    <property type="entry name" value="CONSERVED SERINE PROLINE-RICH PROTEIN (AFU_ORTHOLOGUE AFUA_2G01790)"/>
    <property type="match status" value="1"/>
</dbReference>
<protein>
    <submittedName>
        <fullName evidence="1">Uncharacterized protein</fullName>
    </submittedName>
</protein>
<dbReference type="Pfam" id="PF00168">
    <property type="entry name" value="C2"/>
    <property type="match status" value="1"/>
</dbReference>
<dbReference type="Proteomes" id="UP000722791">
    <property type="component" value="Unassembled WGS sequence"/>
</dbReference>
<dbReference type="PANTHER" id="PTHR47052:SF3">
    <property type="entry name" value="INGRESSION PROTEIN 1"/>
    <property type="match status" value="1"/>
</dbReference>
<dbReference type="EMBL" id="BNCQ01000007">
    <property type="protein sequence ID" value="GIM00128.1"/>
    <property type="molecule type" value="Genomic_DNA"/>
</dbReference>
<accession>A0A8J4DI85</accession>
<evidence type="ECO:0000313" key="1">
    <source>
        <dbReference type="EMBL" id="GIM00128.1"/>
    </source>
</evidence>
<dbReference type="InterPro" id="IPR052981">
    <property type="entry name" value="Ingression_C2_domain"/>
</dbReference>
<dbReference type="CDD" id="cd00030">
    <property type="entry name" value="C2"/>
    <property type="match status" value="1"/>
</dbReference>
<dbReference type="InterPro" id="IPR035892">
    <property type="entry name" value="C2_domain_sf"/>
</dbReference>
<sequence length="242" mass="26785">MPLEPGTLRVRLEFAKDIKDCDIFGRQDPYVRLRVGDQQRQSKVCKNGGTRPVWNETFEFIISHENTIDMELMDADKMSYDDVIGRCAVSISKVREHGRDNVHAPVVSGKKNNKQRGFISLQLEFKPHSSNTRPGPHPTSASYPLTLPTPMYCFPATGAAPPHTAMTPSQQQPVWPHTGPGCTYSYTHPVHQHPVHQHPLQPYGHGYGCSYGPMPPATTTPSAPEAGGFASGIHPTWPVVRT</sequence>